<dbReference type="AlphaFoldDB" id="A0A5D4TBZ3"/>
<dbReference type="PANTHER" id="PTHR46797">
    <property type="entry name" value="HTH-TYPE TRANSCRIPTIONAL REGULATOR"/>
    <property type="match status" value="1"/>
</dbReference>
<evidence type="ECO:0000313" key="3">
    <source>
        <dbReference type="EMBL" id="TYS72411.1"/>
    </source>
</evidence>
<dbReference type="GO" id="GO:0003677">
    <property type="term" value="F:DNA binding"/>
    <property type="evidence" value="ECO:0007669"/>
    <property type="project" value="UniProtKB-KW"/>
</dbReference>
<evidence type="ECO:0000259" key="2">
    <source>
        <dbReference type="PROSITE" id="PS50943"/>
    </source>
</evidence>
<sequence>MSMFLQLVGSRIRDIRKGRGYTQEELADKIGIQNSYIGGIERGERNISLLTLEKIANGLDVAEREFFNFSKVDVSNNIFEKQQAINILISSLQNMSLEEILLINKIFSDVTKLMNPNKK</sequence>
<dbReference type="EMBL" id="VTET01000004">
    <property type="protein sequence ID" value="TYS72411.1"/>
    <property type="molecule type" value="Genomic_DNA"/>
</dbReference>
<dbReference type="Proteomes" id="UP000324517">
    <property type="component" value="Unassembled WGS sequence"/>
</dbReference>
<dbReference type="PANTHER" id="PTHR46797:SF24">
    <property type="entry name" value="DNA-BINDING PHAGE PROTEIN"/>
    <property type="match status" value="1"/>
</dbReference>
<evidence type="ECO:0000313" key="4">
    <source>
        <dbReference type="Proteomes" id="UP000324517"/>
    </source>
</evidence>
<dbReference type="PROSITE" id="PS50943">
    <property type="entry name" value="HTH_CROC1"/>
    <property type="match status" value="1"/>
</dbReference>
<dbReference type="SUPFAM" id="SSF47413">
    <property type="entry name" value="lambda repressor-like DNA-binding domains"/>
    <property type="match status" value="1"/>
</dbReference>
<evidence type="ECO:0000256" key="1">
    <source>
        <dbReference type="ARBA" id="ARBA00023125"/>
    </source>
</evidence>
<accession>A0A5D4TBZ3</accession>
<dbReference type="SMART" id="SM00530">
    <property type="entry name" value="HTH_XRE"/>
    <property type="match status" value="1"/>
</dbReference>
<name>A0A5D4TBZ3_9BACI</name>
<keyword evidence="1" id="KW-0238">DNA-binding</keyword>
<dbReference type="GO" id="GO:0005829">
    <property type="term" value="C:cytosol"/>
    <property type="evidence" value="ECO:0007669"/>
    <property type="project" value="TreeGrafter"/>
</dbReference>
<protein>
    <submittedName>
        <fullName evidence="3">Helix-turn-helix transcriptional regulator</fullName>
    </submittedName>
</protein>
<proteinExistence type="predicted"/>
<dbReference type="InterPro" id="IPR010982">
    <property type="entry name" value="Lambda_DNA-bd_dom_sf"/>
</dbReference>
<dbReference type="Pfam" id="PF01381">
    <property type="entry name" value="HTH_3"/>
    <property type="match status" value="1"/>
</dbReference>
<dbReference type="InterPro" id="IPR050807">
    <property type="entry name" value="TransReg_Diox_bact_type"/>
</dbReference>
<dbReference type="InterPro" id="IPR001387">
    <property type="entry name" value="Cro/C1-type_HTH"/>
</dbReference>
<dbReference type="RefSeq" id="WP_148979276.1">
    <property type="nucleotide sequence ID" value="NZ_JBNILM010000004.1"/>
</dbReference>
<comment type="caution">
    <text evidence="3">The sequence shown here is derived from an EMBL/GenBank/DDBJ whole genome shotgun (WGS) entry which is preliminary data.</text>
</comment>
<organism evidence="3 4">
    <name type="scientific">Sutcliffiella horikoshii</name>
    <dbReference type="NCBI Taxonomy" id="79883"/>
    <lineage>
        <taxon>Bacteria</taxon>
        <taxon>Bacillati</taxon>
        <taxon>Bacillota</taxon>
        <taxon>Bacilli</taxon>
        <taxon>Bacillales</taxon>
        <taxon>Bacillaceae</taxon>
        <taxon>Sutcliffiella</taxon>
    </lineage>
</organism>
<gene>
    <name evidence="3" type="ORF">FZC75_10705</name>
</gene>
<dbReference type="Gene3D" id="1.10.260.40">
    <property type="entry name" value="lambda repressor-like DNA-binding domains"/>
    <property type="match status" value="1"/>
</dbReference>
<dbReference type="CDD" id="cd00093">
    <property type="entry name" value="HTH_XRE"/>
    <property type="match status" value="1"/>
</dbReference>
<reference evidence="3 4" key="1">
    <citation type="submission" date="2019-08" db="EMBL/GenBank/DDBJ databases">
        <title>Bacillus genomes from the desert of Cuatro Cienegas, Coahuila.</title>
        <authorList>
            <person name="Olmedo-Alvarez G."/>
        </authorList>
    </citation>
    <scope>NUCLEOTIDE SEQUENCE [LARGE SCALE GENOMIC DNA]</scope>
    <source>
        <strain evidence="3 4">CH98b_3T</strain>
    </source>
</reference>
<dbReference type="OrthoDB" id="9814553at2"/>
<feature type="domain" description="HTH cro/C1-type" evidence="2">
    <location>
        <begin position="12"/>
        <end position="66"/>
    </location>
</feature>
<dbReference type="GO" id="GO:0003700">
    <property type="term" value="F:DNA-binding transcription factor activity"/>
    <property type="evidence" value="ECO:0007669"/>
    <property type="project" value="TreeGrafter"/>
</dbReference>